<keyword evidence="2" id="KW-1185">Reference proteome</keyword>
<evidence type="ECO:0000313" key="2">
    <source>
        <dbReference type="Proteomes" id="UP000656244"/>
    </source>
</evidence>
<sequence>MITNDRTQEIINRFENSWDETIARYEMLINNGGFDKWIPILDLIVEMKKSNQWQYFRIGTSMLTLIFSRSVNFGLRMDQKHVKIETLNFNDYEVSFRDGYKLYREYRISNLKDVRLTKLLRTLKDTLID</sequence>
<dbReference type="RefSeq" id="WP_186560832.1">
    <property type="nucleotide sequence ID" value="NZ_JACNMF010000002.1"/>
</dbReference>
<protein>
    <submittedName>
        <fullName evidence="1">Uncharacterized protein</fullName>
    </submittedName>
</protein>
<dbReference type="EMBL" id="JACNMF010000002">
    <property type="protein sequence ID" value="MBC3758242.1"/>
    <property type="molecule type" value="Genomic_DNA"/>
</dbReference>
<gene>
    <name evidence="1" type="ORF">H7U19_07495</name>
</gene>
<comment type="caution">
    <text evidence="1">The sequence shown here is derived from an EMBL/GenBank/DDBJ whole genome shotgun (WGS) entry which is preliminary data.</text>
</comment>
<name>A0A923KK88_9FLAO</name>
<organism evidence="1 2">
    <name type="scientific">Hyunsoonleella aquatilis</name>
    <dbReference type="NCBI Taxonomy" id="2762758"/>
    <lineage>
        <taxon>Bacteria</taxon>
        <taxon>Pseudomonadati</taxon>
        <taxon>Bacteroidota</taxon>
        <taxon>Flavobacteriia</taxon>
        <taxon>Flavobacteriales</taxon>
        <taxon>Flavobacteriaceae</taxon>
    </lineage>
</organism>
<proteinExistence type="predicted"/>
<accession>A0A923KK88</accession>
<evidence type="ECO:0000313" key="1">
    <source>
        <dbReference type="EMBL" id="MBC3758242.1"/>
    </source>
</evidence>
<dbReference type="Proteomes" id="UP000656244">
    <property type="component" value="Unassembled WGS sequence"/>
</dbReference>
<dbReference type="AlphaFoldDB" id="A0A923KK88"/>
<reference evidence="1" key="1">
    <citation type="submission" date="2020-08" db="EMBL/GenBank/DDBJ databases">
        <title>Hyunsoonleella sp. strain SJ7 genome sequencing and assembly.</title>
        <authorList>
            <person name="Kim I."/>
        </authorList>
    </citation>
    <scope>NUCLEOTIDE SEQUENCE</scope>
    <source>
        <strain evidence="1">SJ7</strain>
    </source>
</reference>